<dbReference type="EMBL" id="JAGGKT010000002">
    <property type="protein sequence ID" value="MBP1931299.1"/>
    <property type="molecule type" value="Genomic_DNA"/>
</dbReference>
<dbReference type="PROSITE" id="PS50263">
    <property type="entry name" value="CN_HYDROLASE"/>
    <property type="match status" value="1"/>
</dbReference>
<comment type="caution">
    <text evidence="3">The sequence shown here is derived from an EMBL/GenBank/DDBJ whole genome shotgun (WGS) entry which is preliminary data.</text>
</comment>
<evidence type="ECO:0000256" key="1">
    <source>
        <dbReference type="ARBA" id="ARBA00022801"/>
    </source>
</evidence>
<protein>
    <submittedName>
        <fullName evidence="3">Amidohydrolase</fullName>
    </submittedName>
</protein>
<organism evidence="3 4">
    <name type="scientific">Ammoniphilus resinae</name>
    <dbReference type="NCBI Taxonomy" id="861532"/>
    <lineage>
        <taxon>Bacteria</taxon>
        <taxon>Bacillati</taxon>
        <taxon>Bacillota</taxon>
        <taxon>Bacilli</taxon>
        <taxon>Bacillales</taxon>
        <taxon>Paenibacillaceae</taxon>
        <taxon>Aneurinibacillus group</taxon>
        <taxon>Ammoniphilus</taxon>
    </lineage>
</organism>
<dbReference type="InterPro" id="IPR050345">
    <property type="entry name" value="Aliph_Amidase/BUP"/>
</dbReference>
<evidence type="ECO:0000313" key="3">
    <source>
        <dbReference type="EMBL" id="MBP1931299.1"/>
    </source>
</evidence>
<dbReference type="InterPro" id="IPR036526">
    <property type="entry name" value="C-N_Hydrolase_sf"/>
</dbReference>
<dbReference type="Proteomes" id="UP001519343">
    <property type="component" value="Unassembled WGS sequence"/>
</dbReference>
<gene>
    <name evidence="3" type="ORF">J2Z37_001296</name>
</gene>
<evidence type="ECO:0000313" key="4">
    <source>
        <dbReference type="Proteomes" id="UP001519343"/>
    </source>
</evidence>
<dbReference type="PANTHER" id="PTHR43674">
    <property type="entry name" value="NITRILASE C965.09-RELATED"/>
    <property type="match status" value="1"/>
</dbReference>
<dbReference type="InterPro" id="IPR003010">
    <property type="entry name" value="C-N_Hydrolase"/>
</dbReference>
<sequence length="276" mass="31476">MKVKVAAVQMASIIGEVEQNRMKAKSLVYEAISQGAKLICLPEMFNTGYFSHTSHCDPAYFELGESIEGTTIDGFRQLARKHKVYISVPFFELDSPGIYYNSSCLIDDEGNITGLYRKTHVAWSMTGWEKFYMRQGYHYPVFQTPYGKIGIMICYDRDFPEVARTLGLNGADIILVPNGSSIQLTEIWKSIIQVRAYENQLYILGACLTGRVDEEHHHFTGHSILANPFGEVEGILGREEGVLVAEIDLNQIHNARKKRFLYRDRRPEIYGKLVEY</sequence>
<name>A0ABS4GM23_9BACL</name>
<proteinExistence type="predicted"/>
<reference evidence="3 4" key="1">
    <citation type="submission" date="2021-03" db="EMBL/GenBank/DDBJ databases">
        <title>Genomic Encyclopedia of Type Strains, Phase IV (KMG-IV): sequencing the most valuable type-strain genomes for metagenomic binning, comparative biology and taxonomic classification.</title>
        <authorList>
            <person name="Goeker M."/>
        </authorList>
    </citation>
    <scope>NUCLEOTIDE SEQUENCE [LARGE SCALE GENOMIC DNA]</scope>
    <source>
        <strain evidence="3 4">DSM 24738</strain>
    </source>
</reference>
<dbReference type="SUPFAM" id="SSF56317">
    <property type="entry name" value="Carbon-nitrogen hydrolase"/>
    <property type="match status" value="1"/>
</dbReference>
<evidence type="ECO:0000259" key="2">
    <source>
        <dbReference type="PROSITE" id="PS50263"/>
    </source>
</evidence>
<dbReference type="CDD" id="cd07197">
    <property type="entry name" value="nitrilase"/>
    <property type="match status" value="1"/>
</dbReference>
<keyword evidence="1" id="KW-0378">Hydrolase</keyword>
<dbReference type="PANTHER" id="PTHR43674:SF16">
    <property type="entry name" value="CARBON-NITROGEN FAMILY, PUTATIVE (AFU_ORTHOLOGUE AFUA_5G02350)-RELATED"/>
    <property type="match status" value="1"/>
</dbReference>
<dbReference type="RefSeq" id="WP_209809368.1">
    <property type="nucleotide sequence ID" value="NZ_JAGGKT010000002.1"/>
</dbReference>
<accession>A0ABS4GM23</accession>
<keyword evidence="4" id="KW-1185">Reference proteome</keyword>
<dbReference type="Gene3D" id="3.60.110.10">
    <property type="entry name" value="Carbon-nitrogen hydrolase"/>
    <property type="match status" value="1"/>
</dbReference>
<feature type="domain" description="CN hydrolase" evidence="2">
    <location>
        <begin position="3"/>
        <end position="249"/>
    </location>
</feature>
<dbReference type="Pfam" id="PF00795">
    <property type="entry name" value="CN_hydrolase"/>
    <property type="match status" value="1"/>
</dbReference>